<proteinExistence type="predicted"/>
<evidence type="ECO:0008006" key="3">
    <source>
        <dbReference type="Google" id="ProtNLM"/>
    </source>
</evidence>
<organism evidence="1 2">
    <name type="scientific">Streptomyces naganishii JCM 4654</name>
    <dbReference type="NCBI Taxonomy" id="1306179"/>
    <lineage>
        <taxon>Bacteria</taxon>
        <taxon>Bacillati</taxon>
        <taxon>Actinomycetota</taxon>
        <taxon>Actinomycetes</taxon>
        <taxon>Kitasatosporales</taxon>
        <taxon>Streptomycetaceae</taxon>
        <taxon>Streptomyces</taxon>
    </lineage>
</organism>
<evidence type="ECO:0000313" key="1">
    <source>
        <dbReference type="EMBL" id="GHD89408.1"/>
    </source>
</evidence>
<protein>
    <recommendedName>
        <fullName evidence="3">Methionyl-tRNA formyltransferase</fullName>
    </recommendedName>
</protein>
<dbReference type="EMBL" id="BMVF01000007">
    <property type="protein sequence ID" value="GHD89408.1"/>
    <property type="molecule type" value="Genomic_DNA"/>
</dbReference>
<dbReference type="RefSeq" id="WP_190178333.1">
    <property type="nucleotide sequence ID" value="NZ_BMVF01000007.1"/>
</dbReference>
<gene>
    <name evidence="1" type="ORF">GCM10010508_30280</name>
</gene>
<name>A0A919CV79_9ACTN</name>
<reference evidence="1" key="2">
    <citation type="submission" date="2020-09" db="EMBL/GenBank/DDBJ databases">
        <authorList>
            <person name="Sun Q."/>
            <person name="Ohkuma M."/>
        </authorList>
    </citation>
    <scope>NUCLEOTIDE SEQUENCE</scope>
    <source>
        <strain evidence="1">JCM 4654</strain>
    </source>
</reference>
<keyword evidence="2" id="KW-1185">Reference proteome</keyword>
<accession>A0A919CV79</accession>
<reference evidence="1" key="1">
    <citation type="journal article" date="2014" name="Int. J. Syst. Evol. Microbiol.">
        <title>Complete genome sequence of Corynebacterium casei LMG S-19264T (=DSM 44701T), isolated from a smear-ripened cheese.</title>
        <authorList>
            <consortium name="US DOE Joint Genome Institute (JGI-PGF)"/>
            <person name="Walter F."/>
            <person name="Albersmeier A."/>
            <person name="Kalinowski J."/>
            <person name="Ruckert C."/>
        </authorList>
    </citation>
    <scope>NUCLEOTIDE SEQUENCE</scope>
    <source>
        <strain evidence="1">JCM 4654</strain>
    </source>
</reference>
<evidence type="ECO:0000313" key="2">
    <source>
        <dbReference type="Proteomes" id="UP000608955"/>
    </source>
</evidence>
<comment type="caution">
    <text evidence="1">The sequence shown here is derived from an EMBL/GenBank/DDBJ whole genome shotgun (WGS) entry which is preliminary data.</text>
</comment>
<sequence>MALIREFQQVSSDTQKLHGPVTCGYRTFTVNGRRVLQLDTYGSEERQIHGKISQSIQLDDDAARNLLRVLQEAFPGLHP</sequence>
<dbReference type="AlphaFoldDB" id="A0A919CV79"/>
<dbReference type="Proteomes" id="UP000608955">
    <property type="component" value="Unassembled WGS sequence"/>
</dbReference>